<keyword evidence="3" id="KW-1185">Reference proteome</keyword>
<keyword evidence="1" id="KW-1133">Transmembrane helix</keyword>
<dbReference type="HOGENOM" id="CLU_2883706_0_0_3"/>
<evidence type="ECO:0000256" key="1">
    <source>
        <dbReference type="SAM" id="Phobius"/>
    </source>
</evidence>
<evidence type="ECO:0000313" key="2">
    <source>
        <dbReference type="EMBL" id="AFZ35262.1"/>
    </source>
</evidence>
<protein>
    <submittedName>
        <fullName evidence="2">Uncharacterized protein</fullName>
    </submittedName>
</protein>
<keyword evidence="1" id="KW-0472">Membrane</keyword>
<accession>K9XUB1</accession>
<keyword evidence="1" id="KW-0812">Transmembrane</keyword>
<feature type="transmembrane region" description="Helical" evidence="1">
    <location>
        <begin position="13"/>
        <end position="33"/>
    </location>
</feature>
<gene>
    <name evidence="2" type="ordered locus">Sta7437_1700</name>
</gene>
<dbReference type="AlphaFoldDB" id="K9XUB1"/>
<dbReference type="Proteomes" id="UP000010473">
    <property type="component" value="Chromosome"/>
</dbReference>
<name>K9XUB1_STAC7</name>
<proteinExistence type="predicted"/>
<evidence type="ECO:0000313" key="3">
    <source>
        <dbReference type="Proteomes" id="UP000010473"/>
    </source>
</evidence>
<organism evidence="2 3">
    <name type="scientific">Stanieria cyanosphaera (strain ATCC 29371 / PCC 7437)</name>
    <dbReference type="NCBI Taxonomy" id="111780"/>
    <lineage>
        <taxon>Bacteria</taxon>
        <taxon>Bacillati</taxon>
        <taxon>Cyanobacteriota</taxon>
        <taxon>Cyanophyceae</taxon>
        <taxon>Pleurocapsales</taxon>
        <taxon>Dermocarpellaceae</taxon>
        <taxon>Stanieria</taxon>
    </lineage>
</organism>
<dbReference type="STRING" id="111780.Sta7437_1700"/>
<dbReference type="EMBL" id="CP003653">
    <property type="protein sequence ID" value="AFZ35262.1"/>
    <property type="molecule type" value="Genomic_DNA"/>
</dbReference>
<sequence length="63" mass="7043">MFIYSDPKSFVKITSAICLSSLTIFMTQIGLLYQAKSKEFTSANRILNLTFLALTKSSEYPGL</sequence>
<reference evidence="3" key="1">
    <citation type="journal article" date="2013" name="Proc. Natl. Acad. Sci. U.S.A.">
        <title>Improving the coverage of the cyanobacterial phylum using diversity-driven genome sequencing.</title>
        <authorList>
            <person name="Shih P.M."/>
            <person name="Wu D."/>
            <person name="Latifi A."/>
            <person name="Axen S.D."/>
            <person name="Fewer D.P."/>
            <person name="Talla E."/>
            <person name="Calteau A."/>
            <person name="Cai F."/>
            <person name="Tandeau de Marsac N."/>
            <person name="Rippka R."/>
            <person name="Herdman M."/>
            <person name="Sivonen K."/>
            <person name="Coursin T."/>
            <person name="Laurent T."/>
            <person name="Goodwin L."/>
            <person name="Nolan M."/>
            <person name="Davenport K.W."/>
            <person name="Han C.S."/>
            <person name="Rubin E.M."/>
            <person name="Eisen J.A."/>
            <person name="Woyke T."/>
            <person name="Gugger M."/>
            <person name="Kerfeld C.A."/>
        </authorList>
    </citation>
    <scope>NUCLEOTIDE SEQUENCE [LARGE SCALE GENOMIC DNA]</scope>
    <source>
        <strain evidence="3">ATCC 29371 / PCC 7437</strain>
    </source>
</reference>
<dbReference type="KEGG" id="scs:Sta7437_1700"/>